<organism evidence="3 4">
    <name type="scientific">Candidatus Enterococcus mangumiae</name>
    <dbReference type="NCBI Taxonomy" id="2230878"/>
    <lineage>
        <taxon>Bacteria</taxon>
        <taxon>Bacillati</taxon>
        <taxon>Bacillota</taxon>
        <taxon>Bacilli</taxon>
        <taxon>Lactobacillales</taxon>
        <taxon>Enterococcaceae</taxon>
        <taxon>Enterococcus</taxon>
    </lineage>
</organism>
<dbReference type="PROSITE" id="PS51819">
    <property type="entry name" value="VOC"/>
    <property type="match status" value="1"/>
</dbReference>
<dbReference type="Pfam" id="PF00903">
    <property type="entry name" value="Glyoxalase"/>
    <property type="match status" value="1"/>
</dbReference>
<gene>
    <name evidence="3" type="ORF">DOK79_002472</name>
</gene>
<dbReference type="EMBL" id="CP147250">
    <property type="protein sequence ID" value="WYJ80888.1"/>
    <property type="molecule type" value="Genomic_DNA"/>
</dbReference>
<dbReference type="SUPFAM" id="SSF54593">
    <property type="entry name" value="Glyoxalase/Bleomycin resistance protein/Dihydroxybiphenyl dioxygenase"/>
    <property type="match status" value="1"/>
</dbReference>
<dbReference type="InterPro" id="IPR029068">
    <property type="entry name" value="Glyas_Bleomycin-R_OHBP_Dase"/>
</dbReference>
<dbReference type="RefSeq" id="WP_206857781.1">
    <property type="nucleotide sequence ID" value="NZ_CP147250.1"/>
</dbReference>
<protein>
    <submittedName>
        <fullName evidence="3">Fosfomycin resistance protein FosX</fullName>
    </submittedName>
</protein>
<feature type="domain" description="VOC" evidence="2">
    <location>
        <begin position="2"/>
        <end position="121"/>
    </location>
</feature>
<dbReference type="Gene3D" id="3.10.180.10">
    <property type="entry name" value="2,3-Dihydroxybiphenyl 1,2-Dioxygenase, domain 1"/>
    <property type="match status" value="1"/>
</dbReference>
<evidence type="ECO:0000313" key="4">
    <source>
        <dbReference type="Proteomes" id="UP000664360"/>
    </source>
</evidence>
<evidence type="ECO:0000256" key="1">
    <source>
        <dbReference type="ARBA" id="ARBA00022723"/>
    </source>
</evidence>
<dbReference type="InterPro" id="IPR037523">
    <property type="entry name" value="VOC_core"/>
</dbReference>
<accession>A0ABZ2SYR4</accession>
<keyword evidence="4" id="KW-1185">Reference proteome</keyword>
<evidence type="ECO:0000313" key="3">
    <source>
        <dbReference type="EMBL" id="WYJ80888.1"/>
    </source>
</evidence>
<dbReference type="PANTHER" id="PTHR36113:SF6">
    <property type="entry name" value="FOSFOMYCIN RESISTANCE PROTEIN FOSX"/>
    <property type="match status" value="1"/>
</dbReference>
<dbReference type="InterPro" id="IPR051332">
    <property type="entry name" value="Fosfomycin_Res_Enzymes"/>
</dbReference>
<dbReference type="InterPro" id="IPR004360">
    <property type="entry name" value="Glyas_Fos-R_dOase_dom"/>
</dbReference>
<dbReference type="NCBIfam" id="NF000222">
    <property type="entry name" value="FosX"/>
    <property type="match status" value="1"/>
</dbReference>
<proteinExistence type="predicted"/>
<evidence type="ECO:0000259" key="2">
    <source>
        <dbReference type="PROSITE" id="PS51819"/>
    </source>
</evidence>
<keyword evidence="1" id="KW-0479">Metal-binding</keyword>
<dbReference type="Proteomes" id="UP000664360">
    <property type="component" value="Chromosome"/>
</dbReference>
<sequence length="132" mass="15695">MKLSHMTFIVRDLSRSTEIFTEIFAAKEVYSSKEKQYSLFPEKFFLIDDLWVALMEDQQVKLPKTYNHIAFEIAPEQIPLYKEKLYQLDLKIEEGRSRVSGEGESIYFYDDDDHLFELHAGNLADRLKKYEE</sequence>
<name>A0ABZ2SYR4_9ENTE</name>
<dbReference type="PANTHER" id="PTHR36113">
    <property type="entry name" value="LYASE, PUTATIVE-RELATED-RELATED"/>
    <property type="match status" value="1"/>
</dbReference>
<reference evidence="3 4" key="1">
    <citation type="submission" date="2024-03" db="EMBL/GenBank/DDBJ databases">
        <title>The Genome Sequence of Enterococcus sp. DIV1094.</title>
        <authorList>
            <consortium name="The Broad Institute Genomics Platform"/>
            <consortium name="The Broad Institute Microbial Omics Core"/>
            <consortium name="The Broad Institute Genomic Center for Infectious Diseases"/>
            <person name="Earl A."/>
            <person name="Manson A."/>
            <person name="Gilmore M."/>
            <person name="Schwartman J."/>
            <person name="Shea T."/>
            <person name="Abouelleil A."/>
            <person name="Cao P."/>
            <person name="Chapman S."/>
            <person name="Cusick C."/>
            <person name="Young S."/>
            <person name="Neafsey D."/>
            <person name="Nusbaum C."/>
            <person name="Birren B."/>
        </authorList>
    </citation>
    <scope>NUCLEOTIDE SEQUENCE [LARGE SCALE GENOMIC DNA]</scope>
    <source>
        <strain evidence="3 4">DIV1094</strain>
    </source>
</reference>